<sequence length="88" mass="10186">MNYSVSTEIQIEVRGQEFVIDIYADVDGDHVPDNIELAWHSNKGIIKDLPKRMKAYVEEHFEDEINSAICSAPLDYSDSLYDTWKESF</sequence>
<dbReference type="AlphaFoldDB" id="A0A3D6BTV4"/>
<accession>A0A3D6BTV4</accession>
<evidence type="ECO:0000313" key="2">
    <source>
        <dbReference type="Proteomes" id="UP000263268"/>
    </source>
</evidence>
<dbReference type="EMBL" id="DPRK01000197">
    <property type="protein sequence ID" value="HCY82314.1"/>
    <property type="molecule type" value="Genomic_DNA"/>
</dbReference>
<dbReference type="Proteomes" id="UP000263268">
    <property type="component" value="Unassembled WGS sequence"/>
</dbReference>
<organism evidence="1 2">
    <name type="scientific">Xanthomarina gelatinilytica</name>
    <dbReference type="NCBI Taxonomy" id="1137281"/>
    <lineage>
        <taxon>Bacteria</taxon>
        <taxon>Pseudomonadati</taxon>
        <taxon>Bacteroidota</taxon>
        <taxon>Flavobacteriia</taxon>
        <taxon>Flavobacteriales</taxon>
        <taxon>Flavobacteriaceae</taxon>
        <taxon>Xanthomarina</taxon>
    </lineage>
</organism>
<gene>
    <name evidence="1" type="ORF">DHV22_12300</name>
</gene>
<name>A0A3D6BTV4_9FLAO</name>
<protein>
    <submittedName>
        <fullName evidence="1">Uncharacterized protein</fullName>
    </submittedName>
</protein>
<evidence type="ECO:0000313" key="1">
    <source>
        <dbReference type="EMBL" id="HCY82314.1"/>
    </source>
</evidence>
<reference evidence="1 2" key="1">
    <citation type="journal article" date="2018" name="Nat. Biotechnol.">
        <title>A standardized bacterial taxonomy based on genome phylogeny substantially revises the tree of life.</title>
        <authorList>
            <person name="Parks D.H."/>
            <person name="Chuvochina M."/>
            <person name="Waite D.W."/>
            <person name="Rinke C."/>
            <person name="Skarshewski A."/>
            <person name="Chaumeil P.A."/>
            <person name="Hugenholtz P."/>
        </authorList>
    </citation>
    <scope>NUCLEOTIDE SEQUENCE [LARGE SCALE GENOMIC DNA]</scope>
    <source>
        <strain evidence="1">UBA10227</strain>
    </source>
</reference>
<proteinExistence type="predicted"/>
<comment type="caution">
    <text evidence="1">The sequence shown here is derived from an EMBL/GenBank/DDBJ whole genome shotgun (WGS) entry which is preliminary data.</text>
</comment>